<evidence type="ECO:0000256" key="1">
    <source>
        <dbReference type="SAM" id="MobiDB-lite"/>
    </source>
</evidence>
<proteinExistence type="predicted"/>
<gene>
    <name evidence="2" type="ORF">GKQ77_10670</name>
</gene>
<evidence type="ECO:0000313" key="3">
    <source>
        <dbReference type="Proteomes" id="UP001197114"/>
    </source>
</evidence>
<organism evidence="2 3">
    <name type="scientific">Streptomyces anatolicus</name>
    <dbReference type="NCBI Taxonomy" id="2675858"/>
    <lineage>
        <taxon>Bacteria</taxon>
        <taxon>Bacillati</taxon>
        <taxon>Actinomycetota</taxon>
        <taxon>Actinomycetes</taxon>
        <taxon>Kitasatosporales</taxon>
        <taxon>Streptomycetaceae</taxon>
        <taxon>Streptomyces</taxon>
    </lineage>
</organism>
<evidence type="ECO:0000313" key="2">
    <source>
        <dbReference type="EMBL" id="MBW5422025.1"/>
    </source>
</evidence>
<dbReference type="RefSeq" id="WP_219688475.1">
    <property type="nucleotide sequence ID" value="NZ_WMBF01000079.1"/>
</dbReference>
<evidence type="ECO:0008006" key="4">
    <source>
        <dbReference type="Google" id="ProtNLM"/>
    </source>
</evidence>
<accession>A0ABS6YLQ7</accession>
<sequence length="230" mass="25737">MTKRTTEQQRARELQRTAREQGTDLSYHEALNRVRATAEAQAENPGLIAVAVPHDHCVMRFPTDANPESIRRAVTPTPAAEVELANELLQRRNALMDNHSKTEIMAMILRRWRVSRADLARCTKQELANDLVQSEDGRERYEAYGRVALINGRPTRDSRSLCGGVGCPGHDSATPWPETRALPCPRALHCRPVASTGHWPIRPAAVLALGHCRPPRKGRSCPHARWRLDG</sequence>
<reference evidence="2 3" key="1">
    <citation type="submission" date="2019-11" db="EMBL/GenBank/DDBJ databases">
        <authorList>
            <person name="Ay H."/>
        </authorList>
    </citation>
    <scope>NUCLEOTIDE SEQUENCE [LARGE SCALE GENOMIC DNA]</scope>
    <source>
        <strain evidence="2 3">BG9H</strain>
    </source>
</reference>
<name>A0ABS6YLQ7_9ACTN</name>
<dbReference type="EMBL" id="WMBF01000079">
    <property type="protein sequence ID" value="MBW5422025.1"/>
    <property type="molecule type" value="Genomic_DNA"/>
</dbReference>
<keyword evidence="3" id="KW-1185">Reference proteome</keyword>
<protein>
    <recommendedName>
        <fullName evidence="4">DUF222 domain-containing protein</fullName>
    </recommendedName>
</protein>
<dbReference type="Proteomes" id="UP001197114">
    <property type="component" value="Unassembled WGS sequence"/>
</dbReference>
<comment type="caution">
    <text evidence="2">The sequence shown here is derived from an EMBL/GenBank/DDBJ whole genome shotgun (WGS) entry which is preliminary data.</text>
</comment>
<feature type="region of interest" description="Disordered" evidence="1">
    <location>
        <begin position="1"/>
        <end position="23"/>
    </location>
</feature>